<dbReference type="InterPro" id="IPR038765">
    <property type="entry name" value="Papain-like_cys_pep_sf"/>
</dbReference>
<dbReference type="PANTHER" id="PTHR33018">
    <property type="entry name" value="OS10G0338966 PROTEIN-RELATED"/>
    <property type="match status" value="1"/>
</dbReference>
<dbReference type="Proteomes" id="UP000288805">
    <property type="component" value="Unassembled WGS sequence"/>
</dbReference>
<organism evidence="1 2">
    <name type="scientific">Vitis vinifera</name>
    <name type="common">Grape</name>
    <dbReference type="NCBI Taxonomy" id="29760"/>
    <lineage>
        <taxon>Eukaryota</taxon>
        <taxon>Viridiplantae</taxon>
        <taxon>Streptophyta</taxon>
        <taxon>Embryophyta</taxon>
        <taxon>Tracheophyta</taxon>
        <taxon>Spermatophyta</taxon>
        <taxon>Magnoliopsida</taxon>
        <taxon>eudicotyledons</taxon>
        <taxon>Gunneridae</taxon>
        <taxon>Pentapetalae</taxon>
        <taxon>rosids</taxon>
        <taxon>Vitales</taxon>
        <taxon>Vitaceae</taxon>
        <taxon>Viteae</taxon>
        <taxon>Vitis</taxon>
    </lineage>
</organism>
<gene>
    <name evidence="1" type="ORF">CK203_054108</name>
</gene>
<dbReference type="AlphaFoldDB" id="A0A438H6L8"/>
<dbReference type="PANTHER" id="PTHR33018:SF31">
    <property type="entry name" value="TRANSPOSASE, PTTA_EN_SPM, PLANT"/>
    <property type="match status" value="1"/>
</dbReference>
<dbReference type="SUPFAM" id="SSF54001">
    <property type="entry name" value="Cysteine proteinases"/>
    <property type="match status" value="1"/>
</dbReference>
<comment type="caution">
    <text evidence="1">The sequence shown here is derived from an EMBL/GenBank/DDBJ whole genome shotgun (WGS) entry which is preliminary data.</text>
</comment>
<evidence type="ECO:0000313" key="1">
    <source>
        <dbReference type="EMBL" id="RVW80125.1"/>
    </source>
</evidence>
<dbReference type="EMBL" id="QGNW01000269">
    <property type="protein sequence ID" value="RVW80125.1"/>
    <property type="molecule type" value="Genomic_DNA"/>
</dbReference>
<evidence type="ECO:0000313" key="2">
    <source>
        <dbReference type="Proteomes" id="UP000288805"/>
    </source>
</evidence>
<reference evidence="1 2" key="1">
    <citation type="journal article" date="2018" name="PLoS Genet.">
        <title>Population sequencing reveals clonal diversity and ancestral inbreeding in the grapevine cultivar Chardonnay.</title>
        <authorList>
            <person name="Roach M.J."/>
            <person name="Johnson D.L."/>
            <person name="Bohlmann J."/>
            <person name="van Vuuren H.J."/>
            <person name="Jones S.J."/>
            <person name="Pretorius I.S."/>
            <person name="Schmidt S.A."/>
            <person name="Borneman A.R."/>
        </authorList>
    </citation>
    <scope>NUCLEOTIDE SEQUENCE [LARGE SCALE GENOMIC DNA]</scope>
    <source>
        <strain evidence="2">cv. Chardonnay</strain>
        <tissue evidence="1">Leaf</tissue>
    </source>
</reference>
<accession>A0A438H6L8</accession>
<protein>
    <submittedName>
        <fullName evidence="1">Uncharacterized protein</fullName>
    </submittedName>
</protein>
<sequence length="423" mass="47627">MTRKSMITKSKGIKLQVKYNLDGIFIGESTVHLTSYLGVLARTMVPIRYQTWHVVPKQLKDKLWDSIEMVASESTESIDRSILWKKAREEKNGTFNEMAIPVIEKIDKLLKESQENGRSVNWSNEILVEALGTPKDFIAASKEEQINFQAKVLAKLSQVGAITPQSNVSSSNMKQKQFLLPEVVEKPIHRGEDASPLMPIKPNNKVRKCELAMETKENIAVDGTIILECGPNYLVVVDAPYDSSAPLPIPIPRQTATVGVVIGYQVLWPAHLVIIHTLISTSKKGQKQKENEVEVKSKGEKAQDIKNFEALVGLMLSTSRVHHVDFPDDVFGESFKTFLMKEDMNMIISSKEVSSNCILYYIWHLHRKLIDGKQVERYVFVSPALVSKAGMGEGSKENGLRVIVDRLRNAKHAEYMLIPYNPK</sequence>
<name>A0A438H6L8_VITVI</name>
<proteinExistence type="predicted"/>